<sequence length="212" mass="22948">MSVVFDTGFDTDSLSRALHPLDAPPPARGWNFEELDGLLDGAVALREAAVLVGLVRRAEGLQAVLTRRTDTLRHHAGQVSFPGGREEPGDGGPLQAALREACEEIGLAASQVRPLGYLDPLATITGYRVTPVVALLDPDFEAVPEPGEVAEVFEAPLAFLMAPASLRHVDIEFRGRVRHVLEYETLAAAPTHRIWGATASILLNLRHRLERA</sequence>
<dbReference type="InterPro" id="IPR045121">
    <property type="entry name" value="CoAse"/>
</dbReference>
<dbReference type="PROSITE" id="PS51462">
    <property type="entry name" value="NUDIX"/>
    <property type="match status" value="1"/>
</dbReference>
<evidence type="ECO:0000256" key="6">
    <source>
        <dbReference type="ARBA" id="ARBA00023211"/>
    </source>
</evidence>
<dbReference type="CDD" id="cd03426">
    <property type="entry name" value="NUDIX_CoAse_Nudt7"/>
    <property type="match status" value="1"/>
</dbReference>
<dbReference type="PANTHER" id="PTHR12992:SF11">
    <property type="entry name" value="MITOCHONDRIAL COENZYME A DIPHOSPHATASE NUDT8"/>
    <property type="match status" value="1"/>
</dbReference>
<comment type="cofactor">
    <cofactor evidence="1">
        <name>Mn(2+)</name>
        <dbReference type="ChEBI" id="CHEBI:29035"/>
    </cofactor>
</comment>
<dbReference type="Pfam" id="PF00293">
    <property type="entry name" value="NUDIX"/>
    <property type="match status" value="1"/>
</dbReference>
<evidence type="ECO:0000256" key="1">
    <source>
        <dbReference type="ARBA" id="ARBA00001936"/>
    </source>
</evidence>
<evidence type="ECO:0000313" key="8">
    <source>
        <dbReference type="EMBL" id="MDR7194409.1"/>
    </source>
</evidence>
<evidence type="ECO:0000256" key="4">
    <source>
        <dbReference type="ARBA" id="ARBA00022801"/>
    </source>
</evidence>
<dbReference type="Proteomes" id="UP001256588">
    <property type="component" value="Unassembled WGS sequence"/>
</dbReference>
<dbReference type="InterPro" id="IPR015797">
    <property type="entry name" value="NUDIX_hydrolase-like_dom_sf"/>
</dbReference>
<evidence type="ECO:0000256" key="2">
    <source>
        <dbReference type="ARBA" id="ARBA00001946"/>
    </source>
</evidence>
<keyword evidence="9" id="KW-1185">Reference proteome</keyword>
<comment type="cofactor">
    <cofactor evidence="2">
        <name>Mg(2+)</name>
        <dbReference type="ChEBI" id="CHEBI:18420"/>
    </cofactor>
</comment>
<reference evidence="8 9" key="1">
    <citation type="submission" date="2023-07" db="EMBL/GenBank/DDBJ databases">
        <title>Sorghum-associated microbial communities from plants grown in Nebraska, USA.</title>
        <authorList>
            <person name="Schachtman D."/>
        </authorList>
    </citation>
    <scope>NUCLEOTIDE SEQUENCE [LARGE SCALE GENOMIC DNA]</scope>
    <source>
        <strain evidence="8 9">4099</strain>
    </source>
</reference>
<keyword evidence="5" id="KW-0460">Magnesium</keyword>
<evidence type="ECO:0000256" key="3">
    <source>
        <dbReference type="ARBA" id="ARBA00022723"/>
    </source>
</evidence>
<keyword evidence="4" id="KW-0378">Hydrolase</keyword>
<feature type="domain" description="Nudix hydrolase" evidence="7">
    <location>
        <begin position="45"/>
        <end position="179"/>
    </location>
</feature>
<evidence type="ECO:0000313" key="9">
    <source>
        <dbReference type="Proteomes" id="UP001256588"/>
    </source>
</evidence>
<dbReference type="PANTHER" id="PTHR12992">
    <property type="entry name" value="NUDIX HYDROLASE"/>
    <property type="match status" value="1"/>
</dbReference>
<evidence type="ECO:0000259" key="7">
    <source>
        <dbReference type="PROSITE" id="PS51462"/>
    </source>
</evidence>
<dbReference type="NCBIfam" id="NF007980">
    <property type="entry name" value="PRK10707.1"/>
    <property type="match status" value="1"/>
</dbReference>
<keyword evidence="6" id="KW-0464">Manganese</keyword>
<dbReference type="InterPro" id="IPR000086">
    <property type="entry name" value="NUDIX_hydrolase_dom"/>
</dbReference>
<proteinExistence type="predicted"/>
<keyword evidence="3" id="KW-0479">Metal-binding</keyword>
<dbReference type="EMBL" id="JAVDWO010000015">
    <property type="protein sequence ID" value="MDR7194409.1"/>
    <property type="molecule type" value="Genomic_DNA"/>
</dbReference>
<comment type="caution">
    <text evidence="8">The sequence shown here is derived from an EMBL/GenBank/DDBJ whole genome shotgun (WGS) entry which is preliminary data.</text>
</comment>
<organism evidence="8 9">
    <name type="scientific">Luteimonas terrae</name>
    <dbReference type="NCBI Taxonomy" id="1530191"/>
    <lineage>
        <taxon>Bacteria</taxon>
        <taxon>Pseudomonadati</taxon>
        <taxon>Pseudomonadota</taxon>
        <taxon>Gammaproteobacteria</taxon>
        <taxon>Lysobacterales</taxon>
        <taxon>Lysobacteraceae</taxon>
        <taxon>Luteimonas</taxon>
    </lineage>
</organism>
<accession>A0ABU1Y056</accession>
<protein>
    <submittedName>
        <fullName evidence="8">8-oxo-dGTP pyrophosphatase MutT (NUDIX family)</fullName>
    </submittedName>
</protein>
<gene>
    <name evidence="8" type="ORF">J2W68_003154</name>
</gene>
<name>A0ABU1Y056_9GAMM</name>
<dbReference type="Gene3D" id="3.90.79.10">
    <property type="entry name" value="Nucleoside Triphosphate Pyrophosphohydrolase"/>
    <property type="match status" value="1"/>
</dbReference>
<evidence type="ECO:0000256" key="5">
    <source>
        <dbReference type="ARBA" id="ARBA00022842"/>
    </source>
</evidence>
<dbReference type="SUPFAM" id="SSF55811">
    <property type="entry name" value="Nudix"/>
    <property type="match status" value="1"/>
</dbReference>